<dbReference type="EMBL" id="JBBPEH010000001">
    <property type="protein sequence ID" value="KAK7544752.1"/>
    <property type="molecule type" value="Genomic_DNA"/>
</dbReference>
<dbReference type="Gene3D" id="3.40.50.150">
    <property type="entry name" value="Vaccinia Virus protein VP39"/>
    <property type="match status" value="1"/>
</dbReference>
<evidence type="ECO:0000313" key="1">
    <source>
        <dbReference type="EMBL" id="KAK7544752.1"/>
    </source>
</evidence>
<reference evidence="1 2" key="1">
    <citation type="submission" date="2024-04" db="EMBL/GenBank/DDBJ databases">
        <title>Phyllosticta paracitricarpa is synonymous to the EU quarantine fungus P. citricarpa based on phylogenomic analyses.</title>
        <authorList>
            <consortium name="Lawrence Berkeley National Laboratory"/>
            <person name="Van ingen-buijs V.A."/>
            <person name="Van westerhoven A.C."/>
            <person name="Haridas S."/>
            <person name="Skiadas P."/>
            <person name="Martin F."/>
            <person name="Groenewald J.Z."/>
            <person name="Crous P.W."/>
            <person name="Seidl M.F."/>
        </authorList>
    </citation>
    <scope>NUCLEOTIDE SEQUENCE [LARGE SCALE GENOMIC DNA]</scope>
    <source>
        <strain evidence="1 2">CPC 17464</strain>
    </source>
</reference>
<dbReference type="Pfam" id="PF13489">
    <property type="entry name" value="Methyltransf_23"/>
    <property type="match status" value="1"/>
</dbReference>
<accession>A0ABR1MA66</accession>
<dbReference type="PANTHER" id="PTHR43591:SF24">
    <property type="entry name" value="2-METHOXY-6-POLYPRENYL-1,4-BENZOQUINOL METHYLASE, MITOCHONDRIAL"/>
    <property type="match status" value="1"/>
</dbReference>
<dbReference type="InterPro" id="IPR029063">
    <property type="entry name" value="SAM-dependent_MTases_sf"/>
</dbReference>
<name>A0ABR1MA66_9PEZI</name>
<dbReference type="GeneID" id="92028441"/>
<keyword evidence="1" id="KW-0808">Transferase</keyword>
<sequence length="305" mass="33310">MTTETGRSYHNTSSVYCLPNDTAEQDRLDMQSSAIKSTLEGRVTLAPLPPNPSKILDIGCGTGHASLDIARQYPSAQVYGLDITPVPERAVSQAPPNLHFLTGNIFDVDPTALAGTHEGGEPSSLATALQPYTFTHVFARMIFMGMNDWPGLISRACSLLVPGGYLELQELDSWFSDASGAHIEPPFEEAISTAVQERGIDFRAGSHAAERLRAAGFVDVEVHRRPWIIKALPGEPESEMTRYVSRAMPAMVEEFLRKLVLPQADRWGGEDVVQQWLSGAKDGDIFSIPGSHADYFVTIGRKPES</sequence>
<keyword evidence="2" id="KW-1185">Reference proteome</keyword>
<protein>
    <submittedName>
        <fullName evidence="1">S-adenosyl-L-methionine-dependent methyltransferase</fullName>
    </submittedName>
</protein>
<comment type="caution">
    <text evidence="1">The sequence shown here is derived from an EMBL/GenBank/DDBJ whole genome shotgun (WGS) entry which is preliminary data.</text>
</comment>
<dbReference type="PANTHER" id="PTHR43591">
    <property type="entry name" value="METHYLTRANSFERASE"/>
    <property type="match status" value="1"/>
</dbReference>
<dbReference type="Proteomes" id="UP001360953">
    <property type="component" value="Unassembled WGS sequence"/>
</dbReference>
<evidence type="ECO:0000313" key="2">
    <source>
        <dbReference type="Proteomes" id="UP001360953"/>
    </source>
</evidence>
<dbReference type="CDD" id="cd02440">
    <property type="entry name" value="AdoMet_MTases"/>
    <property type="match status" value="1"/>
</dbReference>
<keyword evidence="1" id="KW-0489">Methyltransferase</keyword>
<gene>
    <name evidence="1" type="ORF">J3D65DRAFT_34980</name>
</gene>
<dbReference type="GO" id="GO:0032259">
    <property type="term" value="P:methylation"/>
    <property type="evidence" value="ECO:0007669"/>
    <property type="project" value="UniProtKB-KW"/>
</dbReference>
<organism evidence="1 2">
    <name type="scientific">Phyllosticta citribraziliensis</name>
    <dbReference type="NCBI Taxonomy" id="989973"/>
    <lineage>
        <taxon>Eukaryota</taxon>
        <taxon>Fungi</taxon>
        <taxon>Dikarya</taxon>
        <taxon>Ascomycota</taxon>
        <taxon>Pezizomycotina</taxon>
        <taxon>Dothideomycetes</taxon>
        <taxon>Dothideomycetes incertae sedis</taxon>
        <taxon>Botryosphaeriales</taxon>
        <taxon>Phyllostictaceae</taxon>
        <taxon>Phyllosticta</taxon>
    </lineage>
</organism>
<dbReference type="RefSeq" id="XP_066659987.1">
    <property type="nucleotide sequence ID" value="XM_066795535.1"/>
</dbReference>
<dbReference type="SUPFAM" id="SSF53335">
    <property type="entry name" value="S-adenosyl-L-methionine-dependent methyltransferases"/>
    <property type="match status" value="1"/>
</dbReference>
<proteinExistence type="predicted"/>
<dbReference type="GO" id="GO:0008168">
    <property type="term" value="F:methyltransferase activity"/>
    <property type="evidence" value="ECO:0007669"/>
    <property type="project" value="UniProtKB-KW"/>
</dbReference>